<feature type="transmembrane region" description="Helical" evidence="1">
    <location>
        <begin position="12"/>
        <end position="37"/>
    </location>
</feature>
<keyword evidence="1" id="KW-0812">Transmembrane</keyword>
<evidence type="ECO:0000256" key="1">
    <source>
        <dbReference type="SAM" id="Phobius"/>
    </source>
</evidence>
<name>A0A256FG47_9HYPH</name>
<gene>
    <name evidence="2" type="ORF">CEV33_0528</name>
</gene>
<sequence length="57" mass="6490">MRAFTKIRKQGADLQPFIASYVAIMSLFVIGFAIYFLCCRANCLCDNYMQQIAAVFL</sequence>
<keyword evidence="3" id="KW-1185">Reference proteome</keyword>
<dbReference type="AlphaFoldDB" id="A0A256FG47"/>
<proteinExistence type="predicted"/>
<reference evidence="2 3" key="1">
    <citation type="submission" date="2017-07" db="EMBL/GenBank/DDBJ databases">
        <title>Phylogenetic study on the rhizospheric bacterium Ochrobactrum sp. A44.</title>
        <authorList>
            <person name="Krzyzanowska D.M."/>
            <person name="Ossowicki A."/>
            <person name="Rajewska M."/>
            <person name="Maciag T."/>
            <person name="Kaczynski Z."/>
            <person name="Czerwicka M."/>
            <person name="Jafra S."/>
        </authorList>
    </citation>
    <scope>NUCLEOTIDE SEQUENCE [LARGE SCALE GENOMIC DNA]</scope>
    <source>
        <strain evidence="2 3">OgA9a</strain>
    </source>
</reference>
<keyword evidence="1" id="KW-0472">Membrane</keyword>
<dbReference type="EMBL" id="NNRL01000157">
    <property type="protein sequence ID" value="OYR13730.1"/>
    <property type="molecule type" value="Genomic_DNA"/>
</dbReference>
<comment type="caution">
    <text evidence="2">The sequence shown here is derived from an EMBL/GenBank/DDBJ whole genome shotgun (WGS) entry which is preliminary data.</text>
</comment>
<protein>
    <submittedName>
        <fullName evidence="2">Uncharacterized protein</fullName>
    </submittedName>
</protein>
<keyword evidence="1" id="KW-1133">Transmembrane helix</keyword>
<evidence type="ECO:0000313" key="2">
    <source>
        <dbReference type="EMBL" id="OYR13730.1"/>
    </source>
</evidence>
<dbReference type="Proteomes" id="UP000216478">
    <property type="component" value="Unassembled WGS sequence"/>
</dbReference>
<accession>A0A256FG47</accession>
<evidence type="ECO:0000313" key="3">
    <source>
        <dbReference type="Proteomes" id="UP000216478"/>
    </source>
</evidence>
<organism evidence="2 3">
    <name type="scientific">Brucella grignonensis</name>
    <dbReference type="NCBI Taxonomy" id="94627"/>
    <lineage>
        <taxon>Bacteria</taxon>
        <taxon>Pseudomonadati</taxon>
        <taxon>Pseudomonadota</taxon>
        <taxon>Alphaproteobacteria</taxon>
        <taxon>Hyphomicrobiales</taxon>
        <taxon>Brucellaceae</taxon>
        <taxon>Brucella/Ochrobactrum group</taxon>
        <taxon>Brucella</taxon>
    </lineage>
</organism>